<dbReference type="OrthoDB" id="9801841at2"/>
<dbReference type="PANTHER" id="PTHR13832:SF827">
    <property type="entry name" value="PROTEIN PHOSPHATASE 1L"/>
    <property type="match status" value="1"/>
</dbReference>
<organism evidence="4 5">
    <name type="scientific">Micropruina glycogenica</name>
    <dbReference type="NCBI Taxonomy" id="75385"/>
    <lineage>
        <taxon>Bacteria</taxon>
        <taxon>Bacillati</taxon>
        <taxon>Actinomycetota</taxon>
        <taxon>Actinomycetes</taxon>
        <taxon>Propionibacteriales</taxon>
        <taxon>Nocardioidaceae</taxon>
        <taxon>Micropruina</taxon>
    </lineage>
</organism>
<keyword evidence="2" id="KW-1133">Transmembrane helix</keyword>
<dbReference type="PANTHER" id="PTHR13832">
    <property type="entry name" value="PROTEIN PHOSPHATASE 2C"/>
    <property type="match status" value="1"/>
</dbReference>
<dbReference type="CDD" id="cd00143">
    <property type="entry name" value="PP2Cc"/>
    <property type="match status" value="1"/>
</dbReference>
<dbReference type="EMBL" id="LT985188">
    <property type="protein sequence ID" value="SPD87715.1"/>
    <property type="molecule type" value="Genomic_DNA"/>
</dbReference>
<keyword evidence="2" id="KW-0812">Transmembrane</keyword>
<accession>A0A2N9JI20</accession>
<sequence>MALTLAYVARSEVGLVRKNNQDSAYASPTMLMVADGMGGAAAGDLASAVAINELRQTDADLAGKDMLEVAKGAIARANDHIRDLVSLDPSLDGMGTTVCGLLFDGERLAVANIGDSRAYRLRDGQFERITRDHSWVQTLVDDGRITEAEALVHPHRSLILKVLNGQPTHTPDLEMADVQAGDRYLICSDGLCGMVTDAAIGEVIGGDDPEQVVDSLVKIAYAEGGLDNITIILADVVDDGPAGETMVLGAAAEIDLDVAADDIDDTRQIPTGPRPDPGAREKAELARYQPTTKGRGGAWVKVILGIVLPVLVIGGGLFGWYGYVQTKYYVGANDDLVTVFRGLPDTVLGVRLSTPIEVHNTKVSDLPLFYQDKVRSAIVVPDLQAAATTTEELRVLAQRCIAQREARATATAAPTPSDSASPSPSTSATATGKAGPTPSTSPSPTVSPTPSVTPSADTPQAPEDC</sequence>
<evidence type="ECO:0000256" key="2">
    <source>
        <dbReference type="SAM" id="Phobius"/>
    </source>
</evidence>
<dbReference type="PROSITE" id="PS51746">
    <property type="entry name" value="PPM_2"/>
    <property type="match status" value="1"/>
</dbReference>
<dbReference type="SUPFAM" id="SSF81606">
    <property type="entry name" value="PP2C-like"/>
    <property type="match status" value="1"/>
</dbReference>
<feature type="compositionally biased region" description="Low complexity" evidence="1">
    <location>
        <begin position="408"/>
        <end position="438"/>
    </location>
</feature>
<reference evidence="4 5" key="1">
    <citation type="submission" date="2018-02" db="EMBL/GenBank/DDBJ databases">
        <authorList>
            <person name="Cohen D.B."/>
            <person name="Kent A.D."/>
        </authorList>
    </citation>
    <scope>NUCLEOTIDE SEQUENCE [LARGE SCALE GENOMIC DNA]</scope>
    <source>
        <strain evidence="4">1</strain>
    </source>
</reference>
<protein>
    <submittedName>
        <fullName evidence="4">Protein phosphatase</fullName>
    </submittedName>
</protein>
<dbReference type="Gene3D" id="3.60.40.10">
    <property type="entry name" value="PPM-type phosphatase domain"/>
    <property type="match status" value="1"/>
</dbReference>
<proteinExistence type="predicted"/>
<keyword evidence="5" id="KW-1185">Reference proteome</keyword>
<dbReference type="Proteomes" id="UP000238164">
    <property type="component" value="Chromosome 1"/>
</dbReference>
<dbReference type="KEGG" id="mgg:MPLG2_2685"/>
<dbReference type="SMART" id="SM00331">
    <property type="entry name" value="PP2C_SIG"/>
    <property type="match status" value="1"/>
</dbReference>
<evidence type="ECO:0000259" key="3">
    <source>
        <dbReference type="PROSITE" id="PS51746"/>
    </source>
</evidence>
<evidence type="ECO:0000256" key="1">
    <source>
        <dbReference type="SAM" id="MobiDB-lite"/>
    </source>
</evidence>
<keyword evidence="2" id="KW-0472">Membrane</keyword>
<dbReference type="InterPro" id="IPR015655">
    <property type="entry name" value="PP2C"/>
</dbReference>
<evidence type="ECO:0000313" key="5">
    <source>
        <dbReference type="Proteomes" id="UP000238164"/>
    </source>
</evidence>
<dbReference type="SMART" id="SM00332">
    <property type="entry name" value="PP2Cc"/>
    <property type="match status" value="1"/>
</dbReference>
<dbReference type="InterPro" id="IPR036457">
    <property type="entry name" value="PPM-type-like_dom_sf"/>
</dbReference>
<gene>
    <name evidence="4" type="ORF">MPLG2_2685</name>
</gene>
<evidence type="ECO:0000313" key="4">
    <source>
        <dbReference type="EMBL" id="SPD87715.1"/>
    </source>
</evidence>
<name>A0A2N9JI20_9ACTN</name>
<dbReference type="RefSeq" id="WP_105186396.1">
    <property type="nucleotide sequence ID" value="NZ_BAAAGO010000031.1"/>
</dbReference>
<dbReference type="InterPro" id="IPR001932">
    <property type="entry name" value="PPM-type_phosphatase-like_dom"/>
</dbReference>
<feature type="domain" description="PPM-type phosphatase" evidence="3">
    <location>
        <begin position="5"/>
        <end position="236"/>
    </location>
</feature>
<dbReference type="GO" id="GO:0004722">
    <property type="term" value="F:protein serine/threonine phosphatase activity"/>
    <property type="evidence" value="ECO:0007669"/>
    <property type="project" value="InterPro"/>
</dbReference>
<feature type="region of interest" description="Disordered" evidence="1">
    <location>
        <begin position="407"/>
        <end position="465"/>
    </location>
</feature>
<feature type="transmembrane region" description="Helical" evidence="2">
    <location>
        <begin position="302"/>
        <end position="323"/>
    </location>
</feature>
<dbReference type="AlphaFoldDB" id="A0A2N9JI20"/>
<dbReference type="Pfam" id="PF00481">
    <property type="entry name" value="PP2C"/>
    <property type="match status" value="1"/>
</dbReference>